<dbReference type="Gene3D" id="3.90.660.10">
    <property type="match status" value="1"/>
</dbReference>
<evidence type="ECO:0000313" key="5">
    <source>
        <dbReference type="EMBL" id="GAA1395037.1"/>
    </source>
</evidence>
<dbReference type="Pfam" id="PF01593">
    <property type="entry name" value="Amino_oxidase"/>
    <property type="match status" value="1"/>
</dbReference>
<reference evidence="6" key="1">
    <citation type="journal article" date="2019" name="Int. J. Syst. Evol. Microbiol.">
        <title>The Global Catalogue of Microorganisms (GCM) 10K type strain sequencing project: providing services to taxonomists for standard genome sequencing and annotation.</title>
        <authorList>
            <consortium name="The Broad Institute Genomics Platform"/>
            <consortium name="The Broad Institute Genome Sequencing Center for Infectious Disease"/>
            <person name="Wu L."/>
            <person name="Ma J."/>
        </authorList>
    </citation>
    <scope>NUCLEOTIDE SEQUENCE [LARGE SCALE GENOMIC DNA]</scope>
    <source>
        <strain evidence="6">JCM 11896</strain>
    </source>
</reference>
<dbReference type="InterPro" id="IPR002937">
    <property type="entry name" value="Amino_oxidase"/>
</dbReference>
<dbReference type="InterPro" id="IPR050703">
    <property type="entry name" value="Flavin_MAO"/>
</dbReference>
<dbReference type="InterPro" id="IPR001613">
    <property type="entry name" value="Flavin_amine_oxidase"/>
</dbReference>
<evidence type="ECO:0000256" key="2">
    <source>
        <dbReference type="ARBA" id="ARBA00005995"/>
    </source>
</evidence>
<dbReference type="PANTHER" id="PTHR43563:SF1">
    <property type="entry name" value="AMINE OXIDASE [FLAVIN-CONTAINING] B"/>
    <property type="match status" value="1"/>
</dbReference>
<dbReference type="InterPro" id="IPR036188">
    <property type="entry name" value="FAD/NAD-bd_sf"/>
</dbReference>
<dbReference type="PRINTS" id="PR00757">
    <property type="entry name" value="AMINEOXDASEF"/>
</dbReference>
<keyword evidence="3" id="KW-0560">Oxidoreductase</keyword>
<evidence type="ECO:0000256" key="3">
    <source>
        <dbReference type="ARBA" id="ARBA00023002"/>
    </source>
</evidence>
<comment type="similarity">
    <text evidence="2">Belongs to the flavin monoamine oxidase family.</text>
</comment>
<gene>
    <name evidence="5" type="ORF">GCM10009613_44110</name>
</gene>
<keyword evidence="6" id="KW-1185">Reference proteome</keyword>
<feature type="domain" description="Amine oxidase" evidence="4">
    <location>
        <begin position="34"/>
        <end position="448"/>
    </location>
</feature>
<dbReference type="Gene3D" id="1.10.405.10">
    <property type="entry name" value="Guanine Nucleotide Dissociation Inhibitor, domain 1"/>
    <property type="match status" value="1"/>
</dbReference>
<name>A0ABP4INP6_9PSEU</name>
<dbReference type="Gene3D" id="3.50.50.60">
    <property type="entry name" value="FAD/NAD(P)-binding domain"/>
    <property type="match status" value="1"/>
</dbReference>
<protein>
    <recommendedName>
        <fullName evidence="4">Amine oxidase domain-containing protein</fullName>
    </recommendedName>
</protein>
<organism evidence="5 6">
    <name type="scientific">Pseudonocardia kongjuensis</name>
    <dbReference type="NCBI Taxonomy" id="102227"/>
    <lineage>
        <taxon>Bacteria</taxon>
        <taxon>Bacillati</taxon>
        <taxon>Actinomycetota</taxon>
        <taxon>Actinomycetes</taxon>
        <taxon>Pseudonocardiales</taxon>
        <taxon>Pseudonocardiaceae</taxon>
        <taxon>Pseudonocardia</taxon>
    </lineage>
</organism>
<comment type="cofactor">
    <cofactor evidence="1">
        <name>FAD</name>
        <dbReference type="ChEBI" id="CHEBI:57692"/>
    </cofactor>
</comment>
<evidence type="ECO:0000259" key="4">
    <source>
        <dbReference type="Pfam" id="PF01593"/>
    </source>
</evidence>
<dbReference type="EMBL" id="BAAAJK010000027">
    <property type="protein sequence ID" value="GAA1395037.1"/>
    <property type="molecule type" value="Genomic_DNA"/>
</dbReference>
<dbReference type="PANTHER" id="PTHR43563">
    <property type="entry name" value="AMINE OXIDASE"/>
    <property type="match status" value="1"/>
</dbReference>
<evidence type="ECO:0000313" key="6">
    <source>
        <dbReference type="Proteomes" id="UP001501414"/>
    </source>
</evidence>
<dbReference type="SUPFAM" id="SSF51905">
    <property type="entry name" value="FAD/NAD(P)-binding domain"/>
    <property type="match status" value="1"/>
</dbReference>
<sequence>MTPGARPMLRLERKDKDSHMTADRIGAIVVGGGLAGTTAARDLAHAGVRTVLVEARDRLGGRTSTQTIAGREVDTGGVYFHWFQSAIWREVTRYELPVVESALLTAARYLVGDADGVAAISPEEFDERQRRALSAFWGDPGYPAALPRPFAPQTDPRLAKLDAMSIEDRFRELGLDAEDERVLRAAFSDYGRPDDTSLGWLLQRMSNAIWSNEAYNALFAVYRLRDGMASLLEAMRHDGGFEVRLSSPVTAIERDDRGATVTLRDGSQLTAPVVVVATPVNVWRSIEFTPALDGPHAAATREGVTIPDVSSMVLHVRGVSEPVVMLSSFGDQPFEIMVTYTLLDDGQLLQAFSVSGRVTCADGHDRIAEALREVLPEAELVDVVGHDWPTDPFALGGWGSLRPGQLTRFIDVLDRPVGPLYFAGADIAPQFSGLLTGAIESGARAARRARLGLTGRTPDGAGGPR</sequence>
<proteinExistence type="inferred from homology"/>
<evidence type="ECO:0000256" key="1">
    <source>
        <dbReference type="ARBA" id="ARBA00001974"/>
    </source>
</evidence>
<dbReference type="Proteomes" id="UP001501414">
    <property type="component" value="Unassembled WGS sequence"/>
</dbReference>
<accession>A0ABP4INP6</accession>
<comment type="caution">
    <text evidence="5">The sequence shown here is derived from an EMBL/GenBank/DDBJ whole genome shotgun (WGS) entry which is preliminary data.</text>
</comment>